<dbReference type="OrthoDB" id="2720707at2"/>
<reference evidence="2" key="1">
    <citation type="submission" date="2017-11" db="EMBL/GenBank/DDBJ databases">
        <authorList>
            <person name="Zhu W."/>
        </authorList>
    </citation>
    <scope>NUCLEOTIDE SEQUENCE [LARGE SCALE GENOMIC DNA]</scope>
    <source>
        <strain evidence="2">CAU 1051</strain>
    </source>
</reference>
<gene>
    <name evidence="1" type="ORF">CWR45_07770</name>
</gene>
<accession>A0A3D8PWM4</accession>
<evidence type="ECO:0000313" key="1">
    <source>
        <dbReference type="EMBL" id="RDW19947.1"/>
    </source>
</evidence>
<evidence type="ECO:0000313" key="2">
    <source>
        <dbReference type="Proteomes" id="UP000256520"/>
    </source>
</evidence>
<dbReference type="RefSeq" id="WP_115749294.1">
    <property type="nucleotide sequence ID" value="NZ_PIOD01000006.1"/>
</dbReference>
<organism evidence="1 2">
    <name type="scientific">Oceanobacillus chungangensis</name>
    <dbReference type="NCBI Taxonomy" id="1229152"/>
    <lineage>
        <taxon>Bacteria</taxon>
        <taxon>Bacillati</taxon>
        <taxon>Bacillota</taxon>
        <taxon>Bacilli</taxon>
        <taxon>Bacillales</taxon>
        <taxon>Bacillaceae</taxon>
        <taxon>Oceanobacillus</taxon>
    </lineage>
</organism>
<keyword evidence="2" id="KW-1185">Reference proteome</keyword>
<sequence length="71" mass="8531">MKRYYFAVTYDVCEHNNLYEGMNKYPLDASIEIEKQVSEFAKTDVAPLIKIYESGTSDFKELRMYKEYHFK</sequence>
<proteinExistence type="predicted"/>
<protein>
    <submittedName>
        <fullName evidence="1">Uncharacterized protein</fullName>
    </submittedName>
</protein>
<comment type="caution">
    <text evidence="1">The sequence shown here is derived from an EMBL/GenBank/DDBJ whole genome shotgun (WGS) entry which is preliminary data.</text>
</comment>
<dbReference type="AlphaFoldDB" id="A0A3D8PWM4"/>
<dbReference type="EMBL" id="PIOD01000006">
    <property type="protein sequence ID" value="RDW19947.1"/>
    <property type="molecule type" value="Genomic_DNA"/>
</dbReference>
<dbReference type="Proteomes" id="UP000256520">
    <property type="component" value="Unassembled WGS sequence"/>
</dbReference>
<name>A0A3D8PWM4_9BACI</name>